<dbReference type="PROSITE" id="PS50109">
    <property type="entry name" value="HIS_KIN"/>
    <property type="match status" value="1"/>
</dbReference>
<keyword evidence="4" id="KW-0808">Transferase</keyword>
<dbReference type="PRINTS" id="PR00344">
    <property type="entry name" value="BCTRLSENSOR"/>
</dbReference>
<keyword evidence="7" id="KW-0812">Transmembrane</keyword>
<comment type="catalytic activity">
    <reaction evidence="1">
        <text>ATP + protein L-histidine = ADP + protein N-phospho-L-histidine.</text>
        <dbReference type="EC" id="2.7.13.3"/>
    </reaction>
</comment>
<evidence type="ECO:0000313" key="9">
    <source>
        <dbReference type="EMBL" id="ESP87432.1"/>
    </source>
</evidence>
<dbReference type="EC" id="2.7.13.3" evidence="2"/>
<dbReference type="Gene3D" id="3.30.565.10">
    <property type="entry name" value="Histidine kinase-like ATPase, C-terminal domain"/>
    <property type="match status" value="1"/>
</dbReference>
<evidence type="ECO:0000313" key="10">
    <source>
        <dbReference type="Proteomes" id="UP000017840"/>
    </source>
</evidence>
<dbReference type="InterPro" id="IPR003661">
    <property type="entry name" value="HisK_dim/P_dom"/>
</dbReference>
<name>V4IW79_9EURY</name>
<dbReference type="SMART" id="SM00065">
    <property type="entry name" value="GAF"/>
    <property type="match status" value="1"/>
</dbReference>
<dbReference type="Gene3D" id="1.10.287.130">
    <property type="match status" value="1"/>
</dbReference>
<feature type="transmembrane region" description="Helical" evidence="7">
    <location>
        <begin position="99"/>
        <end position="116"/>
    </location>
</feature>
<dbReference type="AlphaFoldDB" id="V4IW79"/>
<organism evidence="9 10">
    <name type="scientific">Candidatus Halobonum tyrrellensis G22</name>
    <dbReference type="NCBI Taxonomy" id="1324957"/>
    <lineage>
        <taxon>Archaea</taxon>
        <taxon>Methanobacteriati</taxon>
        <taxon>Methanobacteriota</taxon>
        <taxon>Stenosarchaea group</taxon>
        <taxon>Halobacteria</taxon>
        <taxon>Halobacteriales</taxon>
        <taxon>Haloferacaceae</taxon>
        <taxon>Candidatus Halobonum</taxon>
    </lineage>
</organism>
<keyword evidence="3" id="KW-0597">Phosphoprotein</keyword>
<accession>V4IW79</accession>
<dbReference type="PATRIC" id="fig|1324957.4.peg.2878"/>
<dbReference type="PANTHER" id="PTHR43711:SF1">
    <property type="entry name" value="HISTIDINE KINASE 1"/>
    <property type="match status" value="1"/>
</dbReference>
<keyword evidence="6" id="KW-0902">Two-component regulatory system</keyword>
<dbReference type="SUPFAM" id="SSF55781">
    <property type="entry name" value="GAF domain-like"/>
    <property type="match status" value="1"/>
</dbReference>
<keyword evidence="5 9" id="KW-0418">Kinase</keyword>
<dbReference type="SMART" id="SM00388">
    <property type="entry name" value="HisKA"/>
    <property type="match status" value="1"/>
</dbReference>
<protein>
    <recommendedName>
        <fullName evidence="2">histidine kinase</fullName>
        <ecNumber evidence="2">2.7.13.3</ecNumber>
    </recommendedName>
</protein>
<dbReference type="Pfam" id="PF13185">
    <property type="entry name" value="GAF_2"/>
    <property type="match status" value="1"/>
</dbReference>
<dbReference type="SMART" id="SM00387">
    <property type="entry name" value="HATPase_c"/>
    <property type="match status" value="1"/>
</dbReference>
<feature type="transmembrane region" description="Helical" evidence="7">
    <location>
        <begin position="60"/>
        <end position="79"/>
    </location>
</feature>
<sequence>MIAGVGALLTAYHVYGFLRIPAAAVSFLEPVPSFLSVVMTGVGVALAYGRLVESRSGWRLLGWTAAGTVALSVFGWWMFATLSSMGFPVLQRATPLVHVATFGALVGVLVGVYDVQNAEQKRSIERVNRVNDTLRIATQELVNRTERDELERAVCDRLVASDSYEAVWIGRYDEQADQVRPTAWAGFDDDYVDSLVVTVDDTPTGNGAGGRAIETRELQCVLNPEEDPSMAPWRHLLESRGVEALSVVPIYHDDTVYGFFSVYADRQNVFDAREREVLAELGETIGHAVASLETTARLAERERELERQNQRLDQFVGVVSHDLRNPLNVADGYLELAREADGGDPEGYLDRVGKALSRMEELVDDLLTLAREGEAVDQFRRVPLDSVAEEAWSTAGGPSATLRLGDDLGAVSGDPSRVRQLLENLFRNSVEHGGAGVTVSVTGTDTGFAVTDDGPGVPEAERETVFETGYSTNDAGTGFGLDIVRSVAEAHGWSISLAESRTGGARFEFSGVERLDAQPAVA</sequence>
<comment type="caution">
    <text evidence="9">The sequence shown here is derived from an EMBL/GenBank/DDBJ whole genome shotgun (WGS) entry which is preliminary data.</text>
</comment>
<proteinExistence type="predicted"/>
<dbReference type="GO" id="GO:0000155">
    <property type="term" value="F:phosphorelay sensor kinase activity"/>
    <property type="evidence" value="ECO:0007669"/>
    <property type="project" value="InterPro"/>
</dbReference>
<dbReference type="STRING" id="1324957.K933_14193"/>
<dbReference type="InterPro" id="IPR003594">
    <property type="entry name" value="HATPase_dom"/>
</dbReference>
<dbReference type="SUPFAM" id="SSF55874">
    <property type="entry name" value="ATPase domain of HSP90 chaperone/DNA topoisomerase II/histidine kinase"/>
    <property type="match status" value="1"/>
</dbReference>
<reference evidence="9 10" key="1">
    <citation type="journal article" date="2013" name="Genome Announc.">
        <title>Draft Genome Sequence of 'Candidatus Halobonum tyrrellensis' Strain G22, Isolated from the Hypersaline Waters of Lake Tyrrell, Australia.</title>
        <authorList>
            <person name="Ugalde J.A."/>
            <person name="Narasingarao P."/>
            <person name="Kuo S."/>
            <person name="Podell S."/>
            <person name="Allen E.E."/>
        </authorList>
    </citation>
    <scope>NUCLEOTIDE SEQUENCE [LARGE SCALE GENOMIC DNA]</scope>
    <source>
        <strain evidence="9 10">G22</strain>
    </source>
</reference>
<dbReference type="InterPro" id="IPR050736">
    <property type="entry name" value="Sensor_HK_Regulatory"/>
</dbReference>
<dbReference type="Pfam" id="PF02518">
    <property type="entry name" value="HATPase_c"/>
    <property type="match status" value="1"/>
</dbReference>
<dbReference type="SUPFAM" id="SSF47384">
    <property type="entry name" value="Homodimeric domain of signal transducing histidine kinase"/>
    <property type="match status" value="1"/>
</dbReference>
<feature type="domain" description="Histidine kinase" evidence="8">
    <location>
        <begin position="318"/>
        <end position="510"/>
    </location>
</feature>
<dbReference type="Pfam" id="PF00512">
    <property type="entry name" value="HisKA"/>
    <property type="match status" value="1"/>
</dbReference>
<dbReference type="InterPro" id="IPR036097">
    <property type="entry name" value="HisK_dim/P_sf"/>
</dbReference>
<dbReference type="InterPro" id="IPR029016">
    <property type="entry name" value="GAF-like_dom_sf"/>
</dbReference>
<dbReference type="Gene3D" id="3.30.450.40">
    <property type="match status" value="1"/>
</dbReference>
<gene>
    <name evidence="9" type="ORF">K933_14193</name>
</gene>
<dbReference type="InterPro" id="IPR005467">
    <property type="entry name" value="His_kinase_dom"/>
</dbReference>
<dbReference type="Proteomes" id="UP000017840">
    <property type="component" value="Unassembled WGS sequence"/>
</dbReference>
<feature type="transmembrane region" description="Helical" evidence="7">
    <location>
        <begin position="31"/>
        <end position="48"/>
    </location>
</feature>
<keyword evidence="7" id="KW-0472">Membrane</keyword>
<dbReference type="CDD" id="cd00082">
    <property type="entry name" value="HisKA"/>
    <property type="match status" value="1"/>
</dbReference>
<evidence type="ECO:0000259" key="8">
    <source>
        <dbReference type="PROSITE" id="PS50109"/>
    </source>
</evidence>
<dbReference type="InterPro" id="IPR003018">
    <property type="entry name" value="GAF"/>
</dbReference>
<evidence type="ECO:0000256" key="7">
    <source>
        <dbReference type="SAM" id="Phobius"/>
    </source>
</evidence>
<dbReference type="PANTHER" id="PTHR43711">
    <property type="entry name" value="TWO-COMPONENT HISTIDINE KINASE"/>
    <property type="match status" value="1"/>
</dbReference>
<evidence type="ECO:0000256" key="4">
    <source>
        <dbReference type="ARBA" id="ARBA00022679"/>
    </source>
</evidence>
<keyword evidence="7" id="KW-1133">Transmembrane helix</keyword>
<evidence type="ECO:0000256" key="6">
    <source>
        <dbReference type="ARBA" id="ARBA00023012"/>
    </source>
</evidence>
<evidence type="ECO:0000256" key="5">
    <source>
        <dbReference type="ARBA" id="ARBA00022777"/>
    </source>
</evidence>
<evidence type="ECO:0000256" key="1">
    <source>
        <dbReference type="ARBA" id="ARBA00000085"/>
    </source>
</evidence>
<evidence type="ECO:0000256" key="2">
    <source>
        <dbReference type="ARBA" id="ARBA00012438"/>
    </source>
</evidence>
<dbReference type="InterPro" id="IPR004358">
    <property type="entry name" value="Sig_transdc_His_kin-like_C"/>
</dbReference>
<dbReference type="eggNOG" id="arCOG02369">
    <property type="taxonomic scope" value="Archaea"/>
</dbReference>
<keyword evidence="10" id="KW-1185">Reference proteome</keyword>
<evidence type="ECO:0000256" key="3">
    <source>
        <dbReference type="ARBA" id="ARBA00022553"/>
    </source>
</evidence>
<dbReference type="EMBL" id="ASGZ01000059">
    <property type="protein sequence ID" value="ESP87432.1"/>
    <property type="molecule type" value="Genomic_DNA"/>
</dbReference>
<dbReference type="InterPro" id="IPR036890">
    <property type="entry name" value="HATPase_C_sf"/>
</dbReference>